<proteinExistence type="predicted"/>
<reference evidence="1" key="1">
    <citation type="submission" date="2022-04" db="EMBL/GenBank/DDBJ databases">
        <title>Genome of the entomopathogenic fungus Entomophthora muscae.</title>
        <authorList>
            <person name="Elya C."/>
            <person name="Lovett B.R."/>
            <person name="Lee E."/>
            <person name="Macias A.M."/>
            <person name="Hajek A.E."/>
            <person name="De Bivort B.L."/>
            <person name="Kasson M.T."/>
            <person name="De Fine Licht H.H."/>
            <person name="Stajich J.E."/>
        </authorList>
    </citation>
    <scope>NUCLEOTIDE SEQUENCE</scope>
    <source>
        <strain evidence="1">Berkeley</strain>
    </source>
</reference>
<evidence type="ECO:0000313" key="1">
    <source>
        <dbReference type="EMBL" id="KAJ9051187.1"/>
    </source>
</evidence>
<dbReference type="EMBL" id="QTSX02007120">
    <property type="protein sequence ID" value="KAJ9051187.1"/>
    <property type="molecule type" value="Genomic_DNA"/>
</dbReference>
<dbReference type="Proteomes" id="UP001165960">
    <property type="component" value="Unassembled WGS sequence"/>
</dbReference>
<gene>
    <name evidence="1" type="ORF">DSO57_1007028</name>
</gene>
<organism evidence="1 2">
    <name type="scientific">Entomophthora muscae</name>
    <dbReference type="NCBI Taxonomy" id="34485"/>
    <lineage>
        <taxon>Eukaryota</taxon>
        <taxon>Fungi</taxon>
        <taxon>Fungi incertae sedis</taxon>
        <taxon>Zoopagomycota</taxon>
        <taxon>Entomophthoromycotina</taxon>
        <taxon>Entomophthoromycetes</taxon>
        <taxon>Entomophthorales</taxon>
        <taxon>Entomophthoraceae</taxon>
        <taxon>Entomophthora</taxon>
    </lineage>
</organism>
<name>A0ACC2RM69_9FUNG</name>
<evidence type="ECO:0000313" key="2">
    <source>
        <dbReference type="Proteomes" id="UP001165960"/>
    </source>
</evidence>
<sequence>MGFQSSVSNAIINPTNGYSSSVLPTPFDRIITTSSGRTLAQIIQSINSAQGNRNSYRPENLNELKYLVTTDRSMAIELPSGQFFLETNIQPYKESSSVSHVHAEYISTHDYLMAKNSPNIFAVPDHMRDKQWETSPIGPKTLGVLKALGYKINQSPSFKDSLLSIMHEHSNNYKYDGSSSTEDSSRPTKPLESNPTPIQGTNPPKDSDYETNKQSTPLPGSSPTPIQGTNPSKDSDCEKNMQSTSLPGSGPTTIQGTTPPKDSDYETNKQSSPLPGSSPTTIQDTTPPKDSYHKNDQLSTNNVNQPAPNTKFGSSYKDNVPRANQICHDSECRSTSYQVFTLYG</sequence>
<protein>
    <submittedName>
        <fullName evidence="1">Uncharacterized protein</fullName>
    </submittedName>
</protein>
<keyword evidence="2" id="KW-1185">Reference proteome</keyword>
<accession>A0ACC2RM69</accession>
<comment type="caution">
    <text evidence="1">The sequence shown here is derived from an EMBL/GenBank/DDBJ whole genome shotgun (WGS) entry which is preliminary data.</text>
</comment>